<organism evidence="1 2">
    <name type="scientific">Candida metapsilosis</name>
    <dbReference type="NCBI Taxonomy" id="273372"/>
    <lineage>
        <taxon>Eukaryota</taxon>
        <taxon>Fungi</taxon>
        <taxon>Dikarya</taxon>
        <taxon>Ascomycota</taxon>
        <taxon>Saccharomycotina</taxon>
        <taxon>Pichiomycetes</taxon>
        <taxon>Debaryomycetaceae</taxon>
        <taxon>Candida/Lodderomyces clade</taxon>
        <taxon>Candida</taxon>
    </lineage>
</organism>
<gene>
    <name evidence="1" type="ORF">I9W82_003339</name>
</gene>
<keyword evidence="2" id="KW-1185">Reference proteome</keyword>
<name>A0A8H8DD81_9ASCO</name>
<dbReference type="OrthoDB" id="4011899at2759"/>
<sequence>MMVSIVDLPEQAIELVYDNINQHQMIALAHLHSSLYTPAKSKLYHYIYVYNILRNETEGWFRSPKDDVKCAFPEFRFPKHIDNDSTNRSTIVSMQSFEIYLDQMDRNYPIDFLVFTSGPEQVLFEKVISHFKTIKHFIILAWGKARFVINLLNERTDNLMKGLARDLALDGKLNRTVFLERCNTYIGDTDLYLKESYGVHCFFGDGIFKSTHDPHREIKENEWVRPVNTRKLHILYDVRSYTYAQISSFFNTFILRKLFISQNSDADQIFDSLQLDDDFPNLISLAISYPNNLNRVIHQMITRATHKSLQYFTISTVISTAALVRRICDLPLQFPRASVNWWPARNCREGAFYVLEKAFTIVRIQSHFNYHGSTFKHELAMDLLSTREHAQHAAGAGCTSPNLKNPTAISLRALHVCYQVSRMSVFHIIMNVCEGAEDSKTLGELLSVYNSEEENRHQTVAHDVDRALSQVIESVDSAKQQQFTEILHNLCSIIEMNTTPCEDFAEEDTRPKLDECIRVLYTHCKNEDVKMASVMWQLLSLKSAFLFKSWVKFEKKQALKKRYKGISKKKKSQSIVRNKRKLADKSNIKVTTWNNHFVGERLNGITLGQIKRLSLPAFQFGTLGNVTNESQLISHIEKQMMSLIEGFMGWRYARVEPHKIGEIEFIPDATLYQNVGEKGEKPISIVEYKFKNYIGYPKPTKGQNKVTHQVLMSAHAADCGNISLITSGQLYRIRISRQEAQDNGRFEFDFGIKRYDEKENPEVTLAAAWYLMNVEPSEMSDALQFTFKCGINKEDPCELIRREEGT</sequence>
<dbReference type="AlphaFoldDB" id="A0A8H8DD81"/>
<proteinExistence type="predicted"/>
<reference evidence="1 2" key="1">
    <citation type="submission" date="2020-12" db="EMBL/GenBank/DDBJ databases">
        <title>Effect of drift, selection, and recombination on the evolution of hybrid genomes in Candida yeast pathogens.</title>
        <authorList>
            <person name="Mixao V."/>
            <person name="Ksiezopolska E."/>
            <person name="Saus E."/>
            <person name="Boekhout T."/>
            <person name="Gacser A."/>
            <person name="Gabaldon T."/>
        </authorList>
    </citation>
    <scope>NUCLEOTIDE SEQUENCE [LARGE SCALE GENOMIC DNA]</scope>
    <source>
        <strain evidence="1 2">BP57</strain>
    </source>
</reference>
<dbReference type="GeneID" id="93651968"/>
<dbReference type="RefSeq" id="XP_067548687.1">
    <property type="nucleotide sequence ID" value="XM_067692293.1"/>
</dbReference>
<dbReference type="EMBL" id="JAEOAQ010000003">
    <property type="protein sequence ID" value="KAG5419571.1"/>
    <property type="molecule type" value="Genomic_DNA"/>
</dbReference>
<dbReference type="Proteomes" id="UP000669133">
    <property type="component" value="Unassembled WGS sequence"/>
</dbReference>
<evidence type="ECO:0000313" key="1">
    <source>
        <dbReference type="EMBL" id="KAG5419571.1"/>
    </source>
</evidence>
<evidence type="ECO:0000313" key="2">
    <source>
        <dbReference type="Proteomes" id="UP000669133"/>
    </source>
</evidence>
<accession>A0A8H8DD81</accession>
<comment type="caution">
    <text evidence="1">The sequence shown here is derived from an EMBL/GenBank/DDBJ whole genome shotgun (WGS) entry which is preliminary data.</text>
</comment>
<protein>
    <submittedName>
        <fullName evidence="1">Uncharacterized protein</fullName>
    </submittedName>
</protein>